<dbReference type="EC" id="3.5.4.12" evidence="3"/>
<keyword evidence="5" id="KW-0479">Metal-binding</keyword>
<evidence type="ECO:0000256" key="5">
    <source>
        <dbReference type="PIRSR" id="PIRSR006019-2"/>
    </source>
</evidence>
<feature type="domain" description="CMP/dCMP-type deaminase" evidence="6">
    <location>
        <begin position="23"/>
        <end position="132"/>
    </location>
</feature>
<dbReference type="SUPFAM" id="SSF53927">
    <property type="entry name" value="Cytidine deaminase-like"/>
    <property type="match status" value="1"/>
</dbReference>
<feature type="binding site" evidence="5">
    <location>
        <position position="78"/>
    </location>
    <ligand>
        <name>Zn(2+)</name>
        <dbReference type="ChEBI" id="CHEBI:29105"/>
        <note>catalytic</note>
    </ligand>
</feature>
<dbReference type="EMBL" id="JRES01001542">
    <property type="protein sequence ID" value="KNC22134.1"/>
    <property type="molecule type" value="Genomic_DNA"/>
</dbReference>
<keyword evidence="5" id="KW-0862">Zinc</keyword>
<proteinExistence type="predicted"/>
<dbReference type="PIRSF" id="PIRSF006019">
    <property type="entry name" value="dCMP_deaminase"/>
    <property type="match status" value="1"/>
</dbReference>
<feature type="binding site" evidence="5">
    <location>
        <position position="104"/>
    </location>
    <ligand>
        <name>Zn(2+)</name>
        <dbReference type="ChEBI" id="CHEBI:29105"/>
        <note>catalytic</note>
    </ligand>
</feature>
<dbReference type="Pfam" id="PF00383">
    <property type="entry name" value="dCMP_cyt_deam_1"/>
    <property type="match status" value="1"/>
</dbReference>
<dbReference type="InterPro" id="IPR016193">
    <property type="entry name" value="Cytidine_deaminase-like"/>
</dbReference>
<keyword evidence="1" id="KW-0545">Nucleotide biosynthesis</keyword>
<evidence type="ECO:0000256" key="2">
    <source>
        <dbReference type="ARBA" id="ARBA00022801"/>
    </source>
</evidence>
<evidence type="ECO:0000256" key="4">
    <source>
        <dbReference type="ARBA" id="ARBA00041763"/>
    </source>
</evidence>
<evidence type="ECO:0000313" key="8">
    <source>
        <dbReference type="Proteomes" id="UP000037069"/>
    </source>
</evidence>
<comment type="cofactor">
    <cofactor evidence="5">
        <name>Zn(2+)</name>
        <dbReference type="ChEBI" id="CHEBI:29105"/>
    </cofactor>
</comment>
<dbReference type="GO" id="GO:0006220">
    <property type="term" value="P:pyrimidine nucleotide metabolic process"/>
    <property type="evidence" value="ECO:0007669"/>
    <property type="project" value="InterPro"/>
</dbReference>
<keyword evidence="2" id="KW-0378">Hydrolase</keyword>
<dbReference type="Proteomes" id="UP000037069">
    <property type="component" value="Unassembled WGS sequence"/>
</dbReference>
<feature type="binding site" evidence="5">
    <location>
        <position position="107"/>
    </location>
    <ligand>
        <name>Zn(2+)</name>
        <dbReference type="ChEBI" id="CHEBI:29105"/>
        <note>catalytic</note>
    </ligand>
</feature>
<keyword evidence="8" id="KW-1185">Reference proteome</keyword>
<name>A0A0L0BSB9_LUCCU</name>
<gene>
    <name evidence="7" type="ORF">FF38_00672</name>
</gene>
<accession>A0A0L0BSB9</accession>
<dbReference type="GO" id="GO:0005737">
    <property type="term" value="C:cytoplasm"/>
    <property type="evidence" value="ECO:0007669"/>
    <property type="project" value="TreeGrafter"/>
</dbReference>
<sequence>MGSNDSSSNFEIIEYFKRSNALDDDDYFMAIAVLYSKQCKDSKTQKGAIIVDEDDCIVGVGYNYIYKCEDDEQNFMVHAVANAILNKYCDNLKKTRIYTTHFPCDQCVKLLVKSDITKIYYLSFEDKSFVSYRAAELMFSAKNIECNRYTPKEKKINIS</sequence>
<evidence type="ECO:0000256" key="3">
    <source>
        <dbReference type="ARBA" id="ARBA00038938"/>
    </source>
</evidence>
<dbReference type="GO" id="GO:0004132">
    <property type="term" value="F:dCMP deaminase activity"/>
    <property type="evidence" value="ECO:0007669"/>
    <property type="project" value="InterPro"/>
</dbReference>
<organism evidence="7 8">
    <name type="scientific">Lucilia cuprina</name>
    <name type="common">Green bottle fly</name>
    <name type="synonym">Australian sheep blowfly</name>
    <dbReference type="NCBI Taxonomy" id="7375"/>
    <lineage>
        <taxon>Eukaryota</taxon>
        <taxon>Metazoa</taxon>
        <taxon>Ecdysozoa</taxon>
        <taxon>Arthropoda</taxon>
        <taxon>Hexapoda</taxon>
        <taxon>Insecta</taxon>
        <taxon>Pterygota</taxon>
        <taxon>Neoptera</taxon>
        <taxon>Endopterygota</taxon>
        <taxon>Diptera</taxon>
        <taxon>Brachycera</taxon>
        <taxon>Muscomorpha</taxon>
        <taxon>Oestroidea</taxon>
        <taxon>Calliphoridae</taxon>
        <taxon>Luciliinae</taxon>
        <taxon>Lucilia</taxon>
    </lineage>
</organism>
<dbReference type="InterPro" id="IPR016473">
    <property type="entry name" value="dCMP_deaminase"/>
</dbReference>
<dbReference type="Gene3D" id="3.40.140.10">
    <property type="entry name" value="Cytidine Deaminase, domain 2"/>
    <property type="match status" value="1"/>
</dbReference>
<evidence type="ECO:0000313" key="7">
    <source>
        <dbReference type="EMBL" id="KNC22134.1"/>
    </source>
</evidence>
<dbReference type="OrthoDB" id="10339919at2759"/>
<protein>
    <recommendedName>
        <fullName evidence="4">dCMP deaminase</fullName>
        <ecNumber evidence="3">3.5.4.12</ecNumber>
    </recommendedName>
    <alternativeName>
        <fullName evidence="4">dCMP deaminase</fullName>
    </alternativeName>
</protein>
<comment type="caution">
    <text evidence="7">The sequence shown here is derived from an EMBL/GenBank/DDBJ whole genome shotgun (WGS) entry which is preliminary data.</text>
</comment>
<dbReference type="InterPro" id="IPR015517">
    <property type="entry name" value="dCMP_deaminase-rel"/>
</dbReference>
<reference evidence="7 8" key="1">
    <citation type="journal article" date="2015" name="Nat. Commun.">
        <title>Lucilia cuprina genome unlocks parasitic fly biology to underpin future interventions.</title>
        <authorList>
            <person name="Anstead C.A."/>
            <person name="Korhonen P.K."/>
            <person name="Young N.D."/>
            <person name="Hall R.S."/>
            <person name="Jex A.R."/>
            <person name="Murali S.C."/>
            <person name="Hughes D.S."/>
            <person name="Lee S.F."/>
            <person name="Perry T."/>
            <person name="Stroehlein A.J."/>
            <person name="Ansell B.R."/>
            <person name="Breugelmans B."/>
            <person name="Hofmann A."/>
            <person name="Qu J."/>
            <person name="Dugan S."/>
            <person name="Lee S.L."/>
            <person name="Chao H."/>
            <person name="Dinh H."/>
            <person name="Han Y."/>
            <person name="Doddapaneni H.V."/>
            <person name="Worley K.C."/>
            <person name="Muzny D.M."/>
            <person name="Ioannidis P."/>
            <person name="Waterhouse R.M."/>
            <person name="Zdobnov E.M."/>
            <person name="James P.J."/>
            <person name="Bagnall N.H."/>
            <person name="Kotze A.C."/>
            <person name="Gibbs R.A."/>
            <person name="Richards S."/>
            <person name="Batterham P."/>
            <person name="Gasser R.B."/>
        </authorList>
    </citation>
    <scope>NUCLEOTIDE SEQUENCE [LARGE SCALE GENOMIC DNA]</scope>
    <source>
        <strain evidence="7 8">LS</strain>
        <tissue evidence="7">Full body</tissue>
    </source>
</reference>
<dbReference type="GO" id="GO:0008270">
    <property type="term" value="F:zinc ion binding"/>
    <property type="evidence" value="ECO:0007669"/>
    <property type="project" value="InterPro"/>
</dbReference>
<dbReference type="PANTHER" id="PTHR11086:SF18">
    <property type="entry name" value="DEOXYCYTIDYLATE DEAMINASE"/>
    <property type="match status" value="1"/>
</dbReference>
<dbReference type="PROSITE" id="PS51747">
    <property type="entry name" value="CYT_DCMP_DEAMINASES_2"/>
    <property type="match status" value="1"/>
</dbReference>
<evidence type="ECO:0000259" key="6">
    <source>
        <dbReference type="PROSITE" id="PS51747"/>
    </source>
</evidence>
<dbReference type="InterPro" id="IPR002125">
    <property type="entry name" value="CMP_dCMP_dom"/>
</dbReference>
<dbReference type="STRING" id="7375.A0A0L0BSB9"/>
<evidence type="ECO:0000256" key="1">
    <source>
        <dbReference type="ARBA" id="ARBA00022727"/>
    </source>
</evidence>
<dbReference type="PANTHER" id="PTHR11086">
    <property type="entry name" value="DEOXYCYTIDYLATE DEAMINASE-RELATED"/>
    <property type="match status" value="1"/>
</dbReference>
<dbReference type="AlphaFoldDB" id="A0A0L0BSB9"/>